<evidence type="ECO:0000313" key="12">
    <source>
        <dbReference type="Proteomes" id="UP001500967"/>
    </source>
</evidence>
<comment type="caution">
    <text evidence="11">The sequence shown here is derived from an EMBL/GenBank/DDBJ whole genome shotgun (WGS) entry which is preliminary data.</text>
</comment>
<keyword evidence="6 11" id="KW-0418">Kinase</keyword>
<organism evidence="11 12">
    <name type="scientific">Cryptosporangium japonicum</name>
    <dbReference type="NCBI Taxonomy" id="80872"/>
    <lineage>
        <taxon>Bacteria</taxon>
        <taxon>Bacillati</taxon>
        <taxon>Actinomycetota</taxon>
        <taxon>Actinomycetes</taxon>
        <taxon>Cryptosporangiales</taxon>
        <taxon>Cryptosporangiaceae</taxon>
        <taxon>Cryptosporangium</taxon>
    </lineage>
</organism>
<dbReference type="Gene3D" id="3.30.565.10">
    <property type="entry name" value="Histidine kinase-like ATPase, C-terminal domain"/>
    <property type="match status" value="1"/>
</dbReference>
<dbReference type="Pfam" id="PF07730">
    <property type="entry name" value="HisKA_3"/>
    <property type="match status" value="1"/>
</dbReference>
<gene>
    <name evidence="11" type="ORF">GCM10009539_64020</name>
</gene>
<name>A0ABN0V070_9ACTN</name>
<dbReference type="Gene3D" id="1.20.5.1930">
    <property type="match status" value="1"/>
</dbReference>
<comment type="catalytic activity">
    <reaction evidence="1">
        <text>ATP + protein L-histidine = ADP + protein N-phospho-L-histidine.</text>
        <dbReference type="EC" id="2.7.13.3"/>
    </reaction>
</comment>
<evidence type="ECO:0000256" key="4">
    <source>
        <dbReference type="ARBA" id="ARBA00022679"/>
    </source>
</evidence>
<keyword evidence="8" id="KW-0902">Two-component regulatory system</keyword>
<feature type="domain" description="Signal transduction histidine kinase subgroup 3 dimerisation and phosphoacceptor" evidence="10">
    <location>
        <begin position="187"/>
        <end position="251"/>
    </location>
</feature>
<evidence type="ECO:0000256" key="5">
    <source>
        <dbReference type="ARBA" id="ARBA00022741"/>
    </source>
</evidence>
<feature type="transmembrane region" description="Helical" evidence="9">
    <location>
        <begin position="37"/>
        <end position="57"/>
    </location>
</feature>
<keyword evidence="9" id="KW-0812">Transmembrane</keyword>
<dbReference type="EMBL" id="BAAAGX010000028">
    <property type="protein sequence ID" value="GAA0268245.1"/>
    <property type="molecule type" value="Genomic_DNA"/>
</dbReference>
<dbReference type="InterPro" id="IPR011712">
    <property type="entry name" value="Sig_transdc_His_kin_sub3_dim/P"/>
</dbReference>
<keyword evidence="5" id="KW-0547">Nucleotide-binding</keyword>
<dbReference type="EC" id="2.7.13.3" evidence="2"/>
<evidence type="ECO:0000259" key="10">
    <source>
        <dbReference type="Pfam" id="PF07730"/>
    </source>
</evidence>
<dbReference type="InterPro" id="IPR036890">
    <property type="entry name" value="HATPase_C_sf"/>
</dbReference>
<evidence type="ECO:0000256" key="8">
    <source>
        <dbReference type="ARBA" id="ARBA00023012"/>
    </source>
</evidence>
<evidence type="ECO:0000313" key="11">
    <source>
        <dbReference type="EMBL" id="GAA0268245.1"/>
    </source>
</evidence>
<feature type="transmembrane region" description="Helical" evidence="9">
    <location>
        <begin position="64"/>
        <end position="83"/>
    </location>
</feature>
<evidence type="ECO:0000256" key="6">
    <source>
        <dbReference type="ARBA" id="ARBA00022777"/>
    </source>
</evidence>
<evidence type="ECO:0000256" key="9">
    <source>
        <dbReference type="SAM" id="Phobius"/>
    </source>
</evidence>
<dbReference type="GO" id="GO:0016301">
    <property type="term" value="F:kinase activity"/>
    <property type="evidence" value="ECO:0007669"/>
    <property type="project" value="UniProtKB-KW"/>
</dbReference>
<proteinExistence type="predicted"/>
<keyword evidence="9" id="KW-1133">Transmembrane helix</keyword>
<evidence type="ECO:0000256" key="2">
    <source>
        <dbReference type="ARBA" id="ARBA00012438"/>
    </source>
</evidence>
<protein>
    <recommendedName>
        <fullName evidence="2">histidine kinase</fullName>
        <ecNumber evidence="2">2.7.13.3</ecNumber>
    </recommendedName>
</protein>
<accession>A0ABN0V070</accession>
<feature type="transmembrane region" description="Helical" evidence="9">
    <location>
        <begin position="12"/>
        <end position="31"/>
    </location>
</feature>
<reference evidence="11 12" key="1">
    <citation type="journal article" date="2019" name="Int. J. Syst. Evol. Microbiol.">
        <title>The Global Catalogue of Microorganisms (GCM) 10K type strain sequencing project: providing services to taxonomists for standard genome sequencing and annotation.</title>
        <authorList>
            <consortium name="The Broad Institute Genomics Platform"/>
            <consortium name="The Broad Institute Genome Sequencing Center for Infectious Disease"/>
            <person name="Wu L."/>
            <person name="Ma J."/>
        </authorList>
    </citation>
    <scope>NUCLEOTIDE SEQUENCE [LARGE SCALE GENOMIC DNA]</scope>
    <source>
        <strain evidence="11 12">JCM 10425</strain>
    </source>
</reference>
<keyword evidence="4" id="KW-0808">Transferase</keyword>
<dbReference type="PANTHER" id="PTHR24421">
    <property type="entry name" value="NITRATE/NITRITE SENSOR PROTEIN NARX-RELATED"/>
    <property type="match status" value="1"/>
</dbReference>
<dbReference type="PANTHER" id="PTHR24421:SF10">
    <property type="entry name" value="NITRATE_NITRITE SENSOR PROTEIN NARQ"/>
    <property type="match status" value="1"/>
</dbReference>
<dbReference type="RefSeq" id="WP_344652660.1">
    <property type="nucleotide sequence ID" value="NZ_BAAAGX010000028.1"/>
</dbReference>
<evidence type="ECO:0000256" key="7">
    <source>
        <dbReference type="ARBA" id="ARBA00022840"/>
    </source>
</evidence>
<dbReference type="Proteomes" id="UP001500967">
    <property type="component" value="Unassembled WGS sequence"/>
</dbReference>
<dbReference type="InterPro" id="IPR050482">
    <property type="entry name" value="Sensor_HK_TwoCompSys"/>
</dbReference>
<evidence type="ECO:0000256" key="1">
    <source>
        <dbReference type="ARBA" id="ARBA00000085"/>
    </source>
</evidence>
<sequence>MSTPAQVHRRLAHMSLLIAAVCVVTDVLVYFGQEVPVGRPAALAVLVAVVVADVALVAPVRLSLAVVLVAVAVNAGGAALLGGPESLSLNEAGLLVASYRAGAWLHGRQAGAALAAVVGGLVLAHATRGIELDWTVFVSSVKFGLVTWLVGRYTTAWRGYLDELQQRAENQERDERAAVERAVAADRTAIARDLHDVITHHVSAISVHAGAARLRLTGPGTDPVALASLRSVEETSRSALGDLRHMLDVLHGQPTPAEDRPGLARLDELLRGFRSADVEVRLRVTGPPVDLPEPLDIALYRISQEMLTNALRHGTGGPVDLAVRRGDGTVEVETVNPYAPGVTRTGGGRGLAGITNRAEVFGGQVRSGPGPDGRTWSTYVSFDLEKPA</sequence>
<keyword evidence="3" id="KW-0597">Phosphoprotein</keyword>
<evidence type="ECO:0000256" key="3">
    <source>
        <dbReference type="ARBA" id="ARBA00022553"/>
    </source>
</evidence>
<dbReference type="SUPFAM" id="SSF55874">
    <property type="entry name" value="ATPase domain of HSP90 chaperone/DNA topoisomerase II/histidine kinase"/>
    <property type="match status" value="1"/>
</dbReference>
<keyword evidence="12" id="KW-1185">Reference proteome</keyword>
<keyword evidence="7" id="KW-0067">ATP-binding</keyword>
<keyword evidence="9" id="KW-0472">Membrane</keyword>